<feature type="region of interest" description="Disordered" evidence="2">
    <location>
        <begin position="121"/>
        <end position="162"/>
    </location>
</feature>
<dbReference type="PANTHER" id="PTHR15286">
    <property type="entry name" value="RAS-ASSOCIATING DOMAIN CONTAINING PROTEIN"/>
    <property type="match status" value="1"/>
</dbReference>
<dbReference type="CDD" id="cd16123">
    <property type="entry name" value="RA_RASSF7_like"/>
    <property type="match status" value="1"/>
</dbReference>
<feature type="region of interest" description="Disordered" evidence="2">
    <location>
        <begin position="293"/>
        <end position="315"/>
    </location>
</feature>
<protein>
    <recommendedName>
        <fullName evidence="3">Ras-associating domain-containing protein</fullName>
    </recommendedName>
</protein>
<feature type="coiled-coil region" evidence="1">
    <location>
        <begin position="360"/>
        <end position="387"/>
    </location>
</feature>
<dbReference type="PROSITE" id="PS50200">
    <property type="entry name" value="RA"/>
    <property type="match status" value="1"/>
</dbReference>
<dbReference type="AlphaFoldDB" id="C3Y562"/>
<dbReference type="InterPro" id="IPR048945">
    <property type="entry name" value="RASSF8/10_RA"/>
</dbReference>
<dbReference type="InterPro" id="IPR000159">
    <property type="entry name" value="RA_dom"/>
</dbReference>
<feature type="compositionally biased region" description="Basic and acidic residues" evidence="2">
    <location>
        <begin position="305"/>
        <end position="315"/>
    </location>
</feature>
<dbReference type="InterPro" id="IPR029071">
    <property type="entry name" value="Ubiquitin-like_domsf"/>
</dbReference>
<gene>
    <name evidence="4" type="ORF">BRAFLDRAFT_98875</name>
</gene>
<dbReference type="PANTHER" id="PTHR15286:SF1">
    <property type="entry name" value="FI07216P"/>
    <property type="match status" value="1"/>
</dbReference>
<dbReference type="InParanoid" id="C3Y562"/>
<evidence type="ECO:0000259" key="3">
    <source>
        <dbReference type="PROSITE" id="PS50200"/>
    </source>
</evidence>
<dbReference type="Pfam" id="PF21712">
    <property type="entry name" value="RASSF8-10_RA"/>
    <property type="match status" value="1"/>
</dbReference>
<feature type="compositionally biased region" description="Basic residues" evidence="2">
    <location>
        <begin position="121"/>
        <end position="143"/>
    </location>
</feature>
<dbReference type="eggNOG" id="KOG1574">
    <property type="taxonomic scope" value="Eukaryota"/>
</dbReference>
<feature type="compositionally biased region" description="Polar residues" evidence="2">
    <location>
        <begin position="425"/>
        <end position="444"/>
    </location>
</feature>
<evidence type="ECO:0000256" key="2">
    <source>
        <dbReference type="SAM" id="MobiDB-lite"/>
    </source>
</evidence>
<evidence type="ECO:0000256" key="1">
    <source>
        <dbReference type="SAM" id="Coils"/>
    </source>
</evidence>
<keyword evidence="1" id="KW-0175">Coiled coil</keyword>
<sequence length="457" mass="52410">MTFDTCSTNIKVVQVVPPEKMPTLRVWVDGEERTVSGISKRTTCGDVVKAMMTEYGLVENGHSYMLFERWRDCERTLPVDCRIMRVWKAWGPEQENVKFSLRKYRPTKAAAFEALHMNKVKRSHSVSKKEKHKSLRHARRTHTSKTADVRPKASEQPSEGTVEKTFGTLEELVQIVVKQQNTIEEQLRRIQATDGEIERLETRIHLARVKLNGTNYVQDTYLAGLEDSDLSDTSSHSERAEELERLMLAYIHTCEDIFRLQEHISLEETRMEDLSMEIQDEVSFLETNEGETRALDWGKDSMGQDEPKHTTDPSECKPDHLLQEVIRQTCTLESNIDLTQHQREEMRFLERELSLRDKLIRAKHSLVQELYKELEELEAEDRETRDHAGNEAPKQDLDAIAESKVLDLVESNTLIPQQGKGDTSPKGSTGSYENDSDTGLSSLHSQDDVVTVVETLV</sequence>
<feature type="region of interest" description="Disordered" evidence="2">
    <location>
        <begin position="411"/>
        <end position="446"/>
    </location>
</feature>
<dbReference type="InterPro" id="IPR033593">
    <property type="entry name" value="N-RASSF"/>
</dbReference>
<dbReference type="SUPFAM" id="SSF54236">
    <property type="entry name" value="Ubiquitin-like"/>
    <property type="match status" value="1"/>
</dbReference>
<dbReference type="SMART" id="SM00314">
    <property type="entry name" value="RA"/>
    <property type="match status" value="1"/>
</dbReference>
<feature type="domain" description="Ras-associating" evidence="3">
    <location>
        <begin position="23"/>
        <end position="106"/>
    </location>
</feature>
<dbReference type="Gene3D" id="3.10.20.90">
    <property type="entry name" value="Phosphatidylinositol 3-kinase Catalytic Subunit, Chain A, domain 1"/>
    <property type="match status" value="1"/>
</dbReference>
<dbReference type="STRING" id="7739.C3Y562"/>
<dbReference type="EMBL" id="GG666487">
    <property type="protein sequence ID" value="EEN64595.1"/>
    <property type="molecule type" value="Genomic_DNA"/>
</dbReference>
<proteinExistence type="predicted"/>
<dbReference type="GO" id="GO:0007165">
    <property type="term" value="P:signal transduction"/>
    <property type="evidence" value="ECO:0007669"/>
    <property type="project" value="InterPro"/>
</dbReference>
<evidence type="ECO:0000313" key="4">
    <source>
        <dbReference type="EMBL" id="EEN64595.1"/>
    </source>
</evidence>
<accession>C3Y562</accession>
<name>C3Y562_BRAFL</name>
<feature type="coiled-coil region" evidence="1">
    <location>
        <begin position="169"/>
        <end position="203"/>
    </location>
</feature>
<organism>
    <name type="scientific">Branchiostoma floridae</name>
    <name type="common">Florida lancelet</name>
    <name type="synonym">Amphioxus</name>
    <dbReference type="NCBI Taxonomy" id="7739"/>
    <lineage>
        <taxon>Eukaryota</taxon>
        <taxon>Metazoa</taxon>
        <taxon>Chordata</taxon>
        <taxon>Cephalochordata</taxon>
        <taxon>Leptocardii</taxon>
        <taxon>Amphioxiformes</taxon>
        <taxon>Branchiostomatidae</taxon>
        <taxon>Branchiostoma</taxon>
    </lineage>
</organism>
<reference evidence="4" key="1">
    <citation type="journal article" date="2008" name="Nature">
        <title>The amphioxus genome and the evolution of the chordate karyotype.</title>
        <authorList>
            <consortium name="US DOE Joint Genome Institute (JGI-PGF)"/>
            <person name="Putnam N.H."/>
            <person name="Butts T."/>
            <person name="Ferrier D.E.K."/>
            <person name="Furlong R.F."/>
            <person name="Hellsten U."/>
            <person name="Kawashima T."/>
            <person name="Robinson-Rechavi M."/>
            <person name="Shoguchi E."/>
            <person name="Terry A."/>
            <person name="Yu J.-K."/>
            <person name="Benito-Gutierrez E.L."/>
            <person name="Dubchak I."/>
            <person name="Garcia-Fernandez J."/>
            <person name="Gibson-Brown J.J."/>
            <person name="Grigoriev I.V."/>
            <person name="Horton A.C."/>
            <person name="de Jong P.J."/>
            <person name="Jurka J."/>
            <person name="Kapitonov V.V."/>
            <person name="Kohara Y."/>
            <person name="Kuroki Y."/>
            <person name="Lindquist E."/>
            <person name="Lucas S."/>
            <person name="Osoegawa K."/>
            <person name="Pennacchio L.A."/>
            <person name="Salamov A.A."/>
            <person name="Satou Y."/>
            <person name="Sauka-Spengler T."/>
            <person name="Schmutz J."/>
            <person name="Shin-I T."/>
            <person name="Toyoda A."/>
            <person name="Bronner-Fraser M."/>
            <person name="Fujiyama A."/>
            <person name="Holland L.Z."/>
            <person name="Holland P.W.H."/>
            <person name="Satoh N."/>
            <person name="Rokhsar D.S."/>
        </authorList>
    </citation>
    <scope>NUCLEOTIDE SEQUENCE [LARGE SCALE GENOMIC DNA]</scope>
    <source>
        <strain evidence="4">S238N-H82</strain>
        <tissue evidence="4">Testes</tissue>
    </source>
</reference>